<gene>
    <name evidence="2" type="ORF">PDE001_LOCUS5347</name>
</gene>
<dbReference type="EMBL" id="CANTFM010000993">
    <property type="protein sequence ID" value="CAI5733262.1"/>
    <property type="molecule type" value="Genomic_DNA"/>
</dbReference>
<accession>A0AAV0U8B8</accession>
<keyword evidence="3" id="KW-1185">Reference proteome</keyword>
<evidence type="ECO:0000256" key="1">
    <source>
        <dbReference type="SAM" id="MobiDB-lite"/>
    </source>
</evidence>
<comment type="caution">
    <text evidence="2">The sequence shown here is derived from an EMBL/GenBank/DDBJ whole genome shotgun (WGS) entry which is preliminary data.</text>
</comment>
<dbReference type="Proteomes" id="UP001162029">
    <property type="component" value="Unassembled WGS sequence"/>
</dbReference>
<name>A0AAV0U8B8_9STRA</name>
<feature type="region of interest" description="Disordered" evidence="1">
    <location>
        <begin position="54"/>
        <end position="74"/>
    </location>
</feature>
<dbReference type="AlphaFoldDB" id="A0AAV0U8B8"/>
<proteinExistence type="predicted"/>
<evidence type="ECO:0000313" key="2">
    <source>
        <dbReference type="EMBL" id="CAI5733262.1"/>
    </source>
</evidence>
<protein>
    <submittedName>
        <fullName evidence="2">Uncharacterized protein</fullName>
    </submittedName>
</protein>
<organism evidence="2 3">
    <name type="scientific">Peronospora destructor</name>
    <dbReference type="NCBI Taxonomy" id="86335"/>
    <lineage>
        <taxon>Eukaryota</taxon>
        <taxon>Sar</taxon>
        <taxon>Stramenopiles</taxon>
        <taxon>Oomycota</taxon>
        <taxon>Peronosporomycetes</taxon>
        <taxon>Peronosporales</taxon>
        <taxon>Peronosporaceae</taxon>
        <taxon>Peronospora</taxon>
    </lineage>
</organism>
<feature type="compositionally biased region" description="Polar residues" evidence="1">
    <location>
        <begin position="63"/>
        <end position="74"/>
    </location>
</feature>
<sequence length="74" mass="8108">MTDRAEVEDERALRRELEALAKKRKTLGSLKRQGNGAAANRAGIGRGSVFARLGREVTRKGRQVSQQKGENSGE</sequence>
<evidence type="ECO:0000313" key="3">
    <source>
        <dbReference type="Proteomes" id="UP001162029"/>
    </source>
</evidence>
<reference evidence="2" key="1">
    <citation type="submission" date="2022-12" db="EMBL/GenBank/DDBJ databases">
        <authorList>
            <person name="Webb A."/>
        </authorList>
    </citation>
    <scope>NUCLEOTIDE SEQUENCE</scope>
    <source>
        <strain evidence="2">Pd1</strain>
    </source>
</reference>